<comment type="caution">
    <text evidence="2">The sequence shown here is derived from an EMBL/GenBank/DDBJ whole genome shotgun (WGS) entry which is preliminary data.</text>
</comment>
<keyword evidence="3" id="KW-1185">Reference proteome</keyword>
<reference evidence="2 3" key="1">
    <citation type="submission" date="2020-08" db="EMBL/GenBank/DDBJ databases">
        <title>Genomic Encyclopedia of Type Strains, Phase IV (KMG-IV): sequencing the most valuable type-strain genomes for metagenomic binning, comparative biology and taxonomic classification.</title>
        <authorList>
            <person name="Goeker M."/>
        </authorList>
    </citation>
    <scope>NUCLEOTIDE SEQUENCE [LARGE SCALE GENOMIC DNA]</scope>
    <source>
        <strain evidence="2 3">DSM 29854</strain>
    </source>
</reference>
<evidence type="ECO:0000256" key="1">
    <source>
        <dbReference type="SAM" id="MobiDB-lite"/>
    </source>
</evidence>
<gene>
    <name evidence="2" type="ORF">FHS90_001720</name>
</gene>
<sequence length="57" mass="6501">MSVLGPFLLKQAKNRKAPLRAVPFCFFKGMTAALNHFQQTQDQEDHPHNGQDLPRQP</sequence>
<evidence type="ECO:0000313" key="3">
    <source>
        <dbReference type="Proteomes" id="UP000563094"/>
    </source>
</evidence>
<accession>A0A839GDM2</accession>
<dbReference type="Proteomes" id="UP000563094">
    <property type="component" value="Unassembled WGS sequence"/>
</dbReference>
<evidence type="ECO:0000313" key="2">
    <source>
        <dbReference type="EMBL" id="MBA9077012.1"/>
    </source>
</evidence>
<feature type="region of interest" description="Disordered" evidence="1">
    <location>
        <begin position="37"/>
        <end position="57"/>
    </location>
</feature>
<protein>
    <submittedName>
        <fullName evidence="2">Uncharacterized protein</fullName>
    </submittedName>
</protein>
<name>A0A839GDM2_9BACT</name>
<dbReference type="EMBL" id="JACJIQ010000005">
    <property type="protein sequence ID" value="MBA9077012.1"/>
    <property type="molecule type" value="Genomic_DNA"/>
</dbReference>
<organism evidence="2 3">
    <name type="scientific">Rufibacter quisquiliarum</name>
    <dbReference type="NCBI Taxonomy" id="1549639"/>
    <lineage>
        <taxon>Bacteria</taxon>
        <taxon>Pseudomonadati</taxon>
        <taxon>Bacteroidota</taxon>
        <taxon>Cytophagia</taxon>
        <taxon>Cytophagales</taxon>
        <taxon>Hymenobacteraceae</taxon>
        <taxon>Rufibacter</taxon>
    </lineage>
</organism>
<proteinExistence type="predicted"/>
<dbReference type="AlphaFoldDB" id="A0A839GDM2"/>